<evidence type="ECO:0000313" key="1">
    <source>
        <dbReference type="EMBL" id="MTI23508.1"/>
    </source>
</evidence>
<organism evidence="1 2">
    <name type="scientific">Fulvivirga kasyanovii</name>
    <dbReference type="NCBI Taxonomy" id="396812"/>
    <lineage>
        <taxon>Bacteria</taxon>
        <taxon>Pseudomonadati</taxon>
        <taxon>Bacteroidota</taxon>
        <taxon>Cytophagia</taxon>
        <taxon>Cytophagales</taxon>
        <taxon>Fulvivirgaceae</taxon>
        <taxon>Fulvivirga</taxon>
    </lineage>
</organism>
<proteinExistence type="predicted"/>
<keyword evidence="2" id="KW-1185">Reference proteome</keyword>
<protein>
    <submittedName>
        <fullName evidence="1">Uncharacterized protein</fullName>
    </submittedName>
</protein>
<sequence>MAIFPASHPLNEDISDKNVDANSTEILNNIGLDVGLFADFGSGTYEGKPIGIPYSVVDEMQTEVPITYRGNDYDANYGDESDEGPFAIPLDAPVEGNGEGDSHVISVDVDNGVLYELYNASRSSNGWGASSGAVFDLNTVAFRPATWTSADAAGLPIFPLLVRHPEIEENGEIDHAIRFTLPKSKIYGGYVHPARHKVSDLTGDELLPFGAKLRLKADYDISGFSETNQVILHAMKKYGLILADVGSSMFISGAPHDNWNNDDLRELRDVKVSDFEVVEMGEIQTY</sequence>
<dbReference type="Proteomes" id="UP000798808">
    <property type="component" value="Unassembled WGS sequence"/>
</dbReference>
<accession>A0ABW9RJA6</accession>
<name>A0ABW9RJA6_9BACT</name>
<gene>
    <name evidence="1" type="ORF">E1163_00940</name>
</gene>
<comment type="caution">
    <text evidence="1">The sequence shown here is derived from an EMBL/GenBank/DDBJ whole genome shotgun (WGS) entry which is preliminary data.</text>
</comment>
<evidence type="ECO:0000313" key="2">
    <source>
        <dbReference type="Proteomes" id="UP000798808"/>
    </source>
</evidence>
<dbReference type="EMBL" id="SMLW01000213">
    <property type="protein sequence ID" value="MTI23508.1"/>
    <property type="molecule type" value="Genomic_DNA"/>
</dbReference>
<reference evidence="1 2" key="1">
    <citation type="submission" date="2019-02" db="EMBL/GenBank/DDBJ databases">
        <authorList>
            <person name="Goldberg S.R."/>
            <person name="Haltli B.A."/>
            <person name="Correa H."/>
            <person name="Russell K.G."/>
        </authorList>
    </citation>
    <scope>NUCLEOTIDE SEQUENCE [LARGE SCALE GENOMIC DNA]</scope>
    <source>
        <strain evidence="1 2">JCM 16186</strain>
    </source>
</reference>